<evidence type="ECO:0000256" key="1">
    <source>
        <dbReference type="SAM" id="Phobius"/>
    </source>
</evidence>
<keyword evidence="1" id="KW-0812">Transmembrane</keyword>
<name>A0A9P4V9H9_9PLEO</name>
<sequence>MHKPGFVYALLAAFHSIHATPMDPLSQLKCDCVSFSSGDATPCSMPDTRNLDWLSAQHIASVHELPIQFASSQVVSSILDANTPLPTSLLLRMIDGTPVPPQVTPSKYSTDWIICGIDETDDMDRRLNGDEDAHTYDVFVLQVIIAVILIVIIYEAGDVFVRRKCPRTTEPSNSPEKRSH</sequence>
<dbReference type="Proteomes" id="UP000799444">
    <property type="component" value="Unassembled WGS sequence"/>
</dbReference>
<dbReference type="AlphaFoldDB" id="A0A9P4V9H9"/>
<keyword evidence="1" id="KW-0472">Membrane</keyword>
<evidence type="ECO:0000313" key="3">
    <source>
        <dbReference type="EMBL" id="KAF2741463.1"/>
    </source>
</evidence>
<organism evidence="3 4">
    <name type="scientific">Polyplosphaeria fusca</name>
    <dbReference type="NCBI Taxonomy" id="682080"/>
    <lineage>
        <taxon>Eukaryota</taxon>
        <taxon>Fungi</taxon>
        <taxon>Dikarya</taxon>
        <taxon>Ascomycota</taxon>
        <taxon>Pezizomycotina</taxon>
        <taxon>Dothideomycetes</taxon>
        <taxon>Pleosporomycetidae</taxon>
        <taxon>Pleosporales</taxon>
        <taxon>Tetraplosphaeriaceae</taxon>
        <taxon>Polyplosphaeria</taxon>
    </lineage>
</organism>
<gene>
    <name evidence="3" type="ORF">EJ04DRAFT_4591</name>
</gene>
<evidence type="ECO:0000256" key="2">
    <source>
        <dbReference type="SAM" id="SignalP"/>
    </source>
</evidence>
<reference evidence="3" key="1">
    <citation type="journal article" date="2020" name="Stud. Mycol.">
        <title>101 Dothideomycetes genomes: a test case for predicting lifestyles and emergence of pathogens.</title>
        <authorList>
            <person name="Haridas S."/>
            <person name="Albert R."/>
            <person name="Binder M."/>
            <person name="Bloem J."/>
            <person name="Labutti K."/>
            <person name="Salamov A."/>
            <person name="Andreopoulos B."/>
            <person name="Baker S."/>
            <person name="Barry K."/>
            <person name="Bills G."/>
            <person name="Bluhm B."/>
            <person name="Cannon C."/>
            <person name="Castanera R."/>
            <person name="Culley D."/>
            <person name="Daum C."/>
            <person name="Ezra D."/>
            <person name="Gonzalez J."/>
            <person name="Henrissat B."/>
            <person name="Kuo A."/>
            <person name="Liang C."/>
            <person name="Lipzen A."/>
            <person name="Lutzoni F."/>
            <person name="Magnuson J."/>
            <person name="Mondo S."/>
            <person name="Nolan M."/>
            <person name="Ohm R."/>
            <person name="Pangilinan J."/>
            <person name="Park H.-J."/>
            <person name="Ramirez L."/>
            <person name="Alfaro M."/>
            <person name="Sun H."/>
            <person name="Tritt A."/>
            <person name="Yoshinaga Y."/>
            <person name="Zwiers L.-H."/>
            <person name="Turgeon B."/>
            <person name="Goodwin S."/>
            <person name="Spatafora J."/>
            <person name="Crous P."/>
            <person name="Grigoriev I."/>
        </authorList>
    </citation>
    <scope>NUCLEOTIDE SEQUENCE</scope>
    <source>
        <strain evidence="3">CBS 125425</strain>
    </source>
</reference>
<keyword evidence="1" id="KW-1133">Transmembrane helix</keyword>
<comment type="caution">
    <text evidence="3">The sequence shown here is derived from an EMBL/GenBank/DDBJ whole genome shotgun (WGS) entry which is preliminary data.</text>
</comment>
<evidence type="ECO:0000313" key="4">
    <source>
        <dbReference type="Proteomes" id="UP000799444"/>
    </source>
</evidence>
<dbReference type="OrthoDB" id="3768069at2759"/>
<accession>A0A9P4V9H9</accession>
<feature type="transmembrane region" description="Helical" evidence="1">
    <location>
        <begin position="138"/>
        <end position="157"/>
    </location>
</feature>
<dbReference type="EMBL" id="ML996097">
    <property type="protein sequence ID" value="KAF2741463.1"/>
    <property type="molecule type" value="Genomic_DNA"/>
</dbReference>
<proteinExistence type="predicted"/>
<feature type="chain" id="PRO_5040387011" evidence="2">
    <location>
        <begin position="20"/>
        <end position="180"/>
    </location>
</feature>
<protein>
    <submittedName>
        <fullName evidence="3">Uncharacterized protein</fullName>
    </submittedName>
</protein>
<feature type="signal peptide" evidence="2">
    <location>
        <begin position="1"/>
        <end position="19"/>
    </location>
</feature>
<keyword evidence="4" id="KW-1185">Reference proteome</keyword>
<keyword evidence="2" id="KW-0732">Signal</keyword>